<name>A0A0K0X8R3_MYCGD</name>
<dbReference type="OrthoDB" id="8738207at2"/>
<feature type="transmembrane region" description="Helical" evidence="6">
    <location>
        <begin position="339"/>
        <end position="360"/>
    </location>
</feature>
<keyword evidence="5 6" id="KW-0472">Membrane</keyword>
<sequence length="454" mass="46564">MSTHVIGIAALVVIFIVGTLRPVNIGALSLIATFLVGTLVVHEGSSDLLAGFPASLFVLLVGVTYLFGLATVNGTLEWLVDKAIGFVGDRRALVPWIIFAFSAIPSTLGALGPASVAMLAPLAMRLSVRYHVDRRMTALMVMNGSGLGNFSPLNALAAIVRQVSNDNGLRVSASSLFIGNAAISLILGVAVYVTFGGLGLLRQRRRLDETAMAVVSAGPGAAPHPSVGVLPVRDTTVSVQGSASGGAEATTALPPADLRKDQWGTLVAIIGVAVGALVFDIEIGFLALAAAGILHLMFPTKFVGAEKHIVWSVVLLICGVVTFVALLQRNGTVEFVGQAVAGLGTPLLAAFLLCLAAAVTSAFGSSAGLLGVLIPLSIPLLAAGAIEVTGMIVALAIAATVVDATPFSAVGALILSNAPEDERQTVFRAMFGWGMAMVVVAPPVVWLVFIFTAS</sequence>
<dbReference type="AlphaFoldDB" id="A0A0K0X8R3"/>
<evidence type="ECO:0000313" key="9">
    <source>
        <dbReference type="EMBL" id="AKS33766.1"/>
    </source>
</evidence>
<proteinExistence type="predicted"/>
<protein>
    <submittedName>
        <fullName evidence="9">C4-dicarboxylate ABC transporter</fullName>
    </submittedName>
</protein>
<evidence type="ECO:0000256" key="5">
    <source>
        <dbReference type="ARBA" id="ARBA00023136"/>
    </source>
</evidence>
<evidence type="ECO:0000313" key="10">
    <source>
        <dbReference type="Proteomes" id="UP000062255"/>
    </source>
</evidence>
<dbReference type="GO" id="GO:0016020">
    <property type="term" value="C:membrane"/>
    <property type="evidence" value="ECO:0007669"/>
    <property type="project" value="UniProtKB-SubCell"/>
</dbReference>
<evidence type="ECO:0000256" key="3">
    <source>
        <dbReference type="ARBA" id="ARBA00022692"/>
    </source>
</evidence>
<dbReference type="KEGG" id="mgo:AFA91_19835"/>
<dbReference type="InterPro" id="IPR004680">
    <property type="entry name" value="Cit_transptr-like_dom"/>
</dbReference>
<evidence type="ECO:0000256" key="4">
    <source>
        <dbReference type="ARBA" id="ARBA00022989"/>
    </source>
</evidence>
<dbReference type="GO" id="GO:0055085">
    <property type="term" value="P:transmembrane transport"/>
    <property type="evidence" value="ECO:0007669"/>
    <property type="project" value="InterPro"/>
</dbReference>
<feature type="transmembrane region" description="Helical" evidence="6">
    <location>
        <begin position="430"/>
        <end position="451"/>
    </location>
</feature>
<feature type="transmembrane region" description="Helical" evidence="6">
    <location>
        <begin position="266"/>
        <end position="297"/>
    </location>
</feature>
<evidence type="ECO:0000256" key="2">
    <source>
        <dbReference type="ARBA" id="ARBA00022448"/>
    </source>
</evidence>
<keyword evidence="4 6" id="KW-1133">Transmembrane helix</keyword>
<reference evidence="9 10" key="1">
    <citation type="submission" date="2015-07" db="EMBL/GenBank/DDBJ databases">
        <title>Complete genome sequence of Mycobacterium goodii X7B, a facultative thermophilic biodesulfurizing bacterium.</title>
        <authorList>
            <person name="Yu B."/>
            <person name="Li F."/>
            <person name="Xu P."/>
        </authorList>
    </citation>
    <scope>NUCLEOTIDE SEQUENCE [LARGE SCALE GENOMIC DNA]</scope>
    <source>
        <strain evidence="9 10">X7B</strain>
    </source>
</reference>
<evidence type="ECO:0000259" key="7">
    <source>
        <dbReference type="Pfam" id="PF03600"/>
    </source>
</evidence>
<feature type="transmembrane region" description="Helical" evidence="6">
    <location>
        <begin position="393"/>
        <end position="418"/>
    </location>
</feature>
<feature type="transmembrane region" description="Helical" evidence="6">
    <location>
        <begin position="177"/>
        <end position="201"/>
    </location>
</feature>
<comment type="subcellular location">
    <subcellularLocation>
        <location evidence="1">Membrane</location>
        <topology evidence="1">Multi-pass membrane protein</topology>
    </subcellularLocation>
</comment>
<dbReference type="STRING" id="134601.AFA91_19835"/>
<feature type="transmembrane region" description="Helical" evidence="6">
    <location>
        <begin position="48"/>
        <end position="72"/>
    </location>
</feature>
<feature type="transmembrane region" description="Helical" evidence="6">
    <location>
        <begin position="136"/>
        <end position="157"/>
    </location>
</feature>
<feature type="domain" description="Dicarboxylate carrier MatC N-terminal" evidence="8">
    <location>
        <begin position="1"/>
        <end position="146"/>
    </location>
</feature>
<keyword evidence="2" id="KW-0813">Transport</keyword>
<keyword evidence="3 6" id="KW-0812">Transmembrane</keyword>
<dbReference type="Proteomes" id="UP000062255">
    <property type="component" value="Chromosome"/>
</dbReference>
<dbReference type="PATRIC" id="fig|134601.6.peg.4107"/>
<gene>
    <name evidence="9" type="ORF">AFA91_19835</name>
</gene>
<accession>A0A0K0X8R3</accession>
<feature type="transmembrane region" description="Helical" evidence="6">
    <location>
        <begin position="92"/>
        <end position="124"/>
    </location>
</feature>
<feature type="transmembrane region" description="Helical" evidence="6">
    <location>
        <begin position="6"/>
        <end position="36"/>
    </location>
</feature>
<feature type="domain" description="Citrate transporter-like" evidence="7">
    <location>
        <begin position="287"/>
        <end position="448"/>
    </location>
</feature>
<evidence type="ECO:0000259" key="8">
    <source>
        <dbReference type="Pfam" id="PF07158"/>
    </source>
</evidence>
<dbReference type="Pfam" id="PF03600">
    <property type="entry name" value="CitMHS"/>
    <property type="match status" value="1"/>
</dbReference>
<feature type="transmembrane region" description="Helical" evidence="6">
    <location>
        <begin position="366"/>
        <end position="386"/>
    </location>
</feature>
<dbReference type="RefSeq" id="WP_049746209.1">
    <property type="nucleotide sequence ID" value="NZ_CP012150.1"/>
</dbReference>
<dbReference type="EMBL" id="CP012150">
    <property type="protein sequence ID" value="AKS33766.1"/>
    <property type="molecule type" value="Genomic_DNA"/>
</dbReference>
<evidence type="ECO:0000256" key="1">
    <source>
        <dbReference type="ARBA" id="ARBA00004141"/>
    </source>
</evidence>
<evidence type="ECO:0000256" key="6">
    <source>
        <dbReference type="SAM" id="Phobius"/>
    </source>
</evidence>
<feature type="transmembrane region" description="Helical" evidence="6">
    <location>
        <begin position="309"/>
        <end position="327"/>
    </location>
</feature>
<organism evidence="9 10">
    <name type="scientific">Mycolicibacterium goodii</name>
    <name type="common">Mycobacterium goodii</name>
    <dbReference type="NCBI Taxonomy" id="134601"/>
    <lineage>
        <taxon>Bacteria</taxon>
        <taxon>Bacillati</taxon>
        <taxon>Actinomycetota</taxon>
        <taxon>Actinomycetes</taxon>
        <taxon>Mycobacteriales</taxon>
        <taxon>Mycobacteriaceae</taxon>
        <taxon>Mycolicibacterium</taxon>
    </lineage>
</organism>
<dbReference type="InterPro" id="IPR009827">
    <property type="entry name" value="MatC_N"/>
</dbReference>
<dbReference type="Pfam" id="PF07158">
    <property type="entry name" value="MatC_N"/>
    <property type="match status" value="1"/>
</dbReference>